<name>A0ACC1J5L8_9FUNG</name>
<accession>A0ACC1J5L8</accession>
<organism evidence="1 2">
    <name type="scientific">Linderina macrospora</name>
    <dbReference type="NCBI Taxonomy" id="4868"/>
    <lineage>
        <taxon>Eukaryota</taxon>
        <taxon>Fungi</taxon>
        <taxon>Fungi incertae sedis</taxon>
        <taxon>Zoopagomycota</taxon>
        <taxon>Kickxellomycotina</taxon>
        <taxon>Kickxellomycetes</taxon>
        <taxon>Kickxellales</taxon>
        <taxon>Kickxellaceae</taxon>
        <taxon>Linderina</taxon>
    </lineage>
</organism>
<evidence type="ECO:0000313" key="1">
    <source>
        <dbReference type="EMBL" id="KAJ1938574.1"/>
    </source>
</evidence>
<dbReference type="EMBL" id="JANBPW010003124">
    <property type="protein sequence ID" value="KAJ1938574.1"/>
    <property type="molecule type" value="Genomic_DNA"/>
</dbReference>
<gene>
    <name evidence="1" type="primary">mrpl3</name>
    <name evidence="1" type="ORF">FBU59_004396</name>
</gene>
<evidence type="ECO:0000313" key="2">
    <source>
        <dbReference type="Proteomes" id="UP001150603"/>
    </source>
</evidence>
<dbReference type="Proteomes" id="UP001150603">
    <property type="component" value="Unassembled WGS sequence"/>
</dbReference>
<keyword evidence="1" id="KW-0689">Ribosomal protein</keyword>
<protein>
    <submittedName>
        <fullName evidence="1">54S ribosomal protein L3 mitochondrial</fullName>
    </submittedName>
</protein>
<keyword evidence="2" id="KW-1185">Reference proteome</keyword>
<proteinExistence type="predicted"/>
<sequence length="108" mass="12010">IKYPKRMLIALTKRKGMEFPVARILKETGRFTSSPVFIVGIFCGTRMVGNGFGSSLRMAEHRAAKDALLKYYAKEIKDFELPSVTEEADAESSITFLPTKVADTPAHI</sequence>
<comment type="caution">
    <text evidence="1">The sequence shown here is derived from an EMBL/GenBank/DDBJ whole genome shotgun (WGS) entry which is preliminary data.</text>
</comment>
<reference evidence="1" key="1">
    <citation type="submission" date="2022-07" db="EMBL/GenBank/DDBJ databases">
        <title>Phylogenomic reconstructions and comparative analyses of Kickxellomycotina fungi.</title>
        <authorList>
            <person name="Reynolds N.K."/>
            <person name="Stajich J.E."/>
            <person name="Barry K."/>
            <person name="Grigoriev I.V."/>
            <person name="Crous P."/>
            <person name="Smith M.E."/>
        </authorList>
    </citation>
    <scope>NUCLEOTIDE SEQUENCE</scope>
    <source>
        <strain evidence="1">NRRL 5244</strain>
    </source>
</reference>
<keyword evidence="1" id="KW-0687">Ribonucleoprotein</keyword>
<feature type="non-terminal residue" evidence="1">
    <location>
        <position position="1"/>
    </location>
</feature>